<dbReference type="FunFam" id="2.30.30.140:FF:000024">
    <property type="entry name" value="Mortality factor 4-like protein 1"/>
    <property type="match status" value="1"/>
</dbReference>
<sequence length="367" mass="40716">MAGKNAKDAPKEASEDFKMPPKNRFQEGEKVLCFHGPLLYVAKCLQSRFDEKNKTPEYLIHYSGWNKSWDEWVPECRVLKHNDANLSKQKDLYKAQKAEPSKRRKNFKKSLELGVGGGPDIPPDSAPSTPVPPSQGGKGGAGGGRGGGEGVRGGGGGGASQSSSVDSGSDVPSKKKKKSIDHPVAAAVESEELFLSKVEIKVKLPDELKPWLVDDWDLIVNQKKLIALPAKTTVDQILEDYIKYKTSSKSHTPNKEYAVSEVMNGIRDYFNVMLQSQLLYKVERSQCTKLVAEHPDLPMTKIYGAQHLLRLFVKLGGVLAYTALDEKSVQILLANFQDFLRFLQKNATTYFNLQSYSILQADIQKKT</sequence>
<dbReference type="GO" id="GO:0035267">
    <property type="term" value="C:NuA4 histone acetyltransferase complex"/>
    <property type="evidence" value="ECO:0007669"/>
    <property type="project" value="TreeGrafter"/>
</dbReference>
<evidence type="ECO:0000313" key="13">
    <source>
        <dbReference type="EMBL" id="RZF47046.1"/>
    </source>
</evidence>
<dbReference type="FunFam" id="1.10.274.30:FF:000001">
    <property type="entry name" value="Mortality factor 4-like protein 1"/>
    <property type="match status" value="1"/>
</dbReference>
<name>A0A482XM98_LAOST</name>
<dbReference type="OrthoDB" id="6624743at2759"/>
<evidence type="ECO:0000256" key="10">
    <source>
        <dbReference type="ARBA" id="ARBA00071326"/>
    </source>
</evidence>
<organism evidence="13 14">
    <name type="scientific">Laodelphax striatellus</name>
    <name type="common">Small brown planthopper</name>
    <name type="synonym">Delphax striatella</name>
    <dbReference type="NCBI Taxonomy" id="195883"/>
    <lineage>
        <taxon>Eukaryota</taxon>
        <taxon>Metazoa</taxon>
        <taxon>Ecdysozoa</taxon>
        <taxon>Arthropoda</taxon>
        <taxon>Hexapoda</taxon>
        <taxon>Insecta</taxon>
        <taxon>Pterygota</taxon>
        <taxon>Neoptera</taxon>
        <taxon>Paraneoptera</taxon>
        <taxon>Hemiptera</taxon>
        <taxon>Auchenorrhyncha</taxon>
        <taxon>Fulgoroidea</taxon>
        <taxon>Delphacidae</taxon>
        <taxon>Criomorphinae</taxon>
        <taxon>Laodelphax</taxon>
    </lineage>
</organism>
<reference evidence="13 14" key="1">
    <citation type="journal article" date="2017" name="Gigascience">
        <title>Genome sequence of the small brown planthopper, Laodelphax striatellus.</title>
        <authorList>
            <person name="Zhu J."/>
            <person name="Jiang F."/>
            <person name="Wang X."/>
            <person name="Yang P."/>
            <person name="Bao Y."/>
            <person name="Zhao W."/>
            <person name="Wang W."/>
            <person name="Lu H."/>
            <person name="Wang Q."/>
            <person name="Cui N."/>
            <person name="Li J."/>
            <person name="Chen X."/>
            <person name="Luo L."/>
            <person name="Yu J."/>
            <person name="Kang L."/>
            <person name="Cui F."/>
        </authorList>
    </citation>
    <scope>NUCLEOTIDE SEQUENCE [LARGE SCALE GENOMIC DNA]</scope>
    <source>
        <strain evidence="13">Lst14</strain>
    </source>
</reference>
<comment type="subcellular location">
    <subcellularLocation>
        <location evidence="1">Nucleus</location>
    </subcellularLocation>
</comment>
<proteinExistence type="predicted"/>
<dbReference type="PANTHER" id="PTHR10880">
    <property type="entry name" value="MORTALITY FACTOR 4-LIKE PROTEIN"/>
    <property type="match status" value="1"/>
</dbReference>
<feature type="compositionally biased region" description="Basic and acidic residues" evidence="11">
    <location>
        <begin position="91"/>
        <end position="101"/>
    </location>
</feature>
<dbReference type="GO" id="GO:0005634">
    <property type="term" value="C:nucleus"/>
    <property type="evidence" value="ECO:0007669"/>
    <property type="project" value="UniProtKB-SubCell"/>
</dbReference>
<evidence type="ECO:0000256" key="1">
    <source>
        <dbReference type="ARBA" id="ARBA00004123"/>
    </source>
</evidence>
<keyword evidence="4" id="KW-0007">Acetylation</keyword>
<dbReference type="Proteomes" id="UP000291343">
    <property type="component" value="Unassembled WGS sequence"/>
</dbReference>
<dbReference type="Gene3D" id="1.10.274.30">
    <property type="entry name" value="MRG domain"/>
    <property type="match status" value="1"/>
</dbReference>
<dbReference type="GO" id="GO:0006355">
    <property type="term" value="P:regulation of DNA-templated transcription"/>
    <property type="evidence" value="ECO:0007669"/>
    <property type="project" value="InterPro"/>
</dbReference>
<dbReference type="InParanoid" id="A0A482XM98"/>
<dbReference type="SMR" id="A0A482XM98"/>
<evidence type="ECO:0000256" key="3">
    <source>
        <dbReference type="ARBA" id="ARBA00022853"/>
    </source>
</evidence>
<keyword evidence="9" id="KW-0539">Nucleus</keyword>
<feature type="compositionally biased region" description="Pro residues" evidence="11">
    <location>
        <begin position="120"/>
        <end position="133"/>
    </location>
</feature>
<gene>
    <name evidence="13" type="ORF">LSTR_LSTR012304</name>
</gene>
<feature type="region of interest" description="Disordered" evidence="11">
    <location>
        <begin position="91"/>
        <end position="182"/>
    </location>
</feature>
<dbReference type="CDD" id="cd18983">
    <property type="entry name" value="CBD_MSL3_like"/>
    <property type="match status" value="1"/>
</dbReference>
<dbReference type="InterPro" id="IPR026541">
    <property type="entry name" value="MRG_dom"/>
</dbReference>
<protein>
    <recommendedName>
        <fullName evidence="10">Mortality factor 4-like protein 1</fullName>
    </recommendedName>
</protein>
<dbReference type="GO" id="GO:0006310">
    <property type="term" value="P:DNA recombination"/>
    <property type="evidence" value="ECO:0007669"/>
    <property type="project" value="UniProtKB-KW"/>
</dbReference>
<keyword evidence="14" id="KW-1185">Reference proteome</keyword>
<evidence type="ECO:0000256" key="5">
    <source>
        <dbReference type="ARBA" id="ARBA00023015"/>
    </source>
</evidence>
<dbReference type="PANTHER" id="PTHR10880:SF48">
    <property type="entry name" value="MORTALITY FACTOR 4 LIKE 2"/>
    <property type="match status" value="1"/>
</dbReference>
<dbReference type="STRING" id="195883.A0A482XM98"/>
<dbReference type="Pfam" id="PF22732">
    <property type="entry name" value="MSL3_chromo-like"/>
    <property type="match status" value="1"/>
</dbReference>
<comment type="caution">
    <text evidence="13">The sequence shown here is derived from an EMBL/GenBank/DDBJ whole genome shotgun (WGS) entry which is preliminary data.</text>
</comment>
<evidence type="ECO:0000259" key="12">
    <source>
        <dbReference type="SMART" id="SM00298"/>
    </source>
</evidence>
<dbReference type="SMART" id="SM00298">
    <property type="entry name" value="CHROMO"/>
    <property type="match status" value="1"/>
</dbReference>
<dbReference type="InterPro" id="IPR000953">
    <property type="entry name" value="Chromo/chromo_shadow_dom"/>
</dbReference>
<feature type="compositionally biased region" description="Gly residues" evidence="11">
    <location>
        <begin position="136"/>
        <end position="159"/>
    </location>
</feature>
<evidence type="ECO:0000256" key="2">
    <source>
        <dbReference type="ARBA" id="ARBA00022763"/>
    </source>
</evidence>
<dbReference type="GO" id="GO:0006325">
    <property type="term" value="P:chromatin organization"/>
    <property type="evidence" value="ECO:0007669"/>
    <property type="project" value="UniProtKB-KW"/>
</dbReference>
<keyword evidence="2" id="KW-0227">DNA damage</keyword>
<feature type="domain" description="Chromo" evidence="12">
    <location>
        <begin position="25"/>
        <end position="94"/>
    </location>
</feature>
<keyword evidence="7" id="KW-0233">DNA recombination</keyword>
<keyword evidence="8" id="KW-0234">DNA repair</keyword>
<evidence type="ECO:0000256" key="9">
    <source>
        <dbReference type="ARBA" id="ARBA00023242"/>
    </source>
</evidence>
<dbReference type="EMBL" id="QKKF02004940">
    <property type="protein sequence ID" value="RZF47046.1"/>
    <property type="molecule type" value="Genomic_DNA"/>
</dbReference>
<keyword evidence="5" id="KW-0805">Transcription regulation</keyword>
<evidence type="ECO:0000256" key="6">
    <source>
        <dbReference type="ARBA" id="ARBA00023163"/>
    </source>
</evidence>
<dbReference type="AlphaFoldDB" id="A0A482XM98"/>
<dbReference type="PROSITE" id="PS51640">
    <property type="entry name" value="MRG"/>
    <property type="match status" value="1"/>
</dbReference>
<dbReference type="InterPro" id="IPR053820">
    <property type="entry name" value="MSL3_chromo-like"/>
</dbReference>
<dbReference type="InterPro" id="IPR008676">
    <property type="entry name" value="MRG"/>
</dbReference>
<accession>A0A482XM98</accession>
<evidence type="ECO:0000256" key="8">
    <source>
        <dbReference type="ARBA" id="ARBA00023204"/>
    </source>
</evidence>
<dbReference type="Gene3D" id="2.30.30.140">
    <property type="match status" value="1"/>
</dbReference>
<keyword evidence="3" id="KW-0156">Chromatin regulator</keyword>
<dbReference type="Pfam" id="PF05712">
    <property type="entry name" value="MRG"/>
    <property type="match status" value="1"/>
</dbReference>
<dbReference type="GO" id="GO:0006281">
    <property type="term" value="P:DNA repair"/>
    <property type="evidence" value="ECO:0007669"/>
    <property type="project" value="UniProtKB-KW"/>
</dbReference>
<evidence type="ECO:0000256" key="7">
    <source>
        <dbReference type="ARBA" id="ARBA00023172"/>
    </source>
</evidence>
<dbReference type="PIRSF" id="PIRSF038133">
    <property type="entry name" value="HAT_Nua4_EAF3/MRG15"/>
    <property type="match status" value="1"/>
</dbReference>
<dbReference type="InterPro" id="IPR016197">
    <property type="entry name" value="Chromo-like_dom_sf"/>
</dbReference>
<dbReference type="FunCoup" id="A0A482XM98">
    <property type="interactions" value="1530"/>
</dbReference>
<dbReference type="SUPFAM" id="SSF54160">
    <property type="entry name" value="Chromo domain-like"/>
    <property type="match status" value="1"/>
</dbReference>
<evidence type="ECO:0000313" key="14">
    <source>
        <dbReference type="Proteomes" id="UP000291343"/>
    </source>
</evidence>
<feature type="region of interest" description="Disordered" evidence="11">
    <location>
        <begin position="1"/>
        <end position="22"/>
    </location>
</feature>
<keyword evidence="6" id="KW-0804">Transcription</keyword>
<evidence type="ECO:0000256" key="4">
    <source>
        <dbReference type="ARBA" id="ARBA00022990"/>
    </source>
</evidence>
<feature type="compositionally biased region" description="Low complexity" evidence="11">
    <location>
        <begin position="160"/>
        <end position="171"/>
    </location>
</feature>
<dbReference type="InterPro" id="IPR038217">
    <property type="entry name" value="MRG_C_sf"/>
</dbReference>
<evidence type="ECO:0000256" key="11">
    <source>
        <dbReference type="SAM" id="MobiDB-lite"/>
    </source>
</evidence>